<organism evidence="1 2">
    <name type="scientific">Vibrio parahaemolyticus</name>
    <dbReference type="NCBI Taxonomy" id="670"/>
    <lineage>
        <taxon>Bacteria</taxon>
        <taxon>Pseudomonadati</taxon>
        <taxon>Pseudomonadota</taxon>
        <taxon>Gammaproteobacteria</taxon>
        <taxon>Vibrionales</taxon>
        <taxon>Vibrionaceae</taxon>
        <taxon>Vibrio</taxon>
    </lineage>
</organism>
<accession>A0AAW8PYW5</accession>
<protein>
    <submittedName>
        <fullName evidence="1">Uncharacterized protein</fullName>
    </submittedName>
</protein>
<dbReference type="EMBL" id="JAUHGG010000003">
    <property type="protein sequence ID" value="MDS1821418.1"/>
    <property type="molecule type" value="Genomic_DNA"/>
</dbReference>
<dbReference type="Proteomes" id="UP001253193">
    <property type="component" value="Unassembled WGS sequence"/>
</dbReference>
<comment type="caution">
    <text evidence="1">The sequence shown here is derived from an EMBL/GenBank/DDBJ whole genome shotgun (WGS) entry which is preliminary data.</text>
</comment>
<reference evidence="1" key="1">
    <citation type="submission" date="2023-06" db="EMBL/GenBank/DDBJ databases">
        <title>Genomic Diversity of Vibrio spp. and Metagenomic Analysis of Pathogens in Florida Gulf Coastal Waters Following Hurricane Ian.</title>
        <authorList>
            <person name="Brumfield K.D."/>
        </authorList>
    </citation>
    <scope>NUCLEOTIDE SEQUENCE</scope>
    <source>
        <strain evidence="1">WBS2B-138</strain>
    </source>
</reference>
<gene>
    <name evidence="1" type="ORF">QX249_12170</name>
</gene>
<evidence type="ECO:0000313" key="1">
    <source>
        <dbReference type="EMBL" id="MDS1821418.1"/>
    </source>
</evidence>
<sequence length="132" mass="15359">MTEQEIFPNLTQEQLAFVREKLTPKFLQKDIQEYYGDTFTVDAYGCCLELKTNLSSNEILFEVVWHDGDFHMRVKIDGVKFHVKDPITGLKDLVICLGLNELDEKAAKKIFNFPYIVLPPQNGKMLVNLIWY</sequence>
<dbReference type="AlphaFoldDB" id="A0AAW8PYW5"/>
<evidence type="ECO:0000313" key="2">
    <source>
        <dbReference type="Proteomes" id="UP001253193"/>
    </source>
</evidence>
<dbReference type="RefSeq" id="WP_311020304.1">
    <property type="nucleotide sequence ID" value="NZ_JAUHGG010000003.1"/>
</dbReference>
<name>A0AAW8PYW5_VIBPH</name>
<proteinExistence type="predicted"/>